<gene>
    <name evidence="2" type="ORF">BCR38DRAFT_415129</name>
</gene>
<dbReference type="GeneID" id="63775216"/>
<protein>
    <submittedName>
        <fullName evidence="2">Uncharacterized protein</fullName>
    </submittedName>
</protein>
<dbReference type="Proteomes" id="UP000193689">
    <property type="component" value="Unassembled WGS sequence"/>
</dbReference>
<name>A0A1Y2D6R4_9PEZI</name>
<evidence type="ECO:0000313" key="2">
    <source>
        <dbReference type="EMBL" id="ORY54978.1"/>
    </source>
</evidence>
<evidence type="ECO:0000256" key="1">
    <source>
        <dbReference type="SAM" id="MobiDB-lite"/>
    </source>
</evidence>
<dbReference type="AlphaFoldDB" id="A0A1Y2D6R4"/>
<dbReference type="RefSeq" id="XP_040709425.1">
    <property type="nucleotide sequence ID" value="XM_040859004.1"/>
</dbReference>
<organism evidence="2 3">
    <name type="scientific">Pseudomassariella vexata</name>
    <dbReference type="NCBI Taxonomy" id="1141098"/>
    <lineage>
        <taxon>Eukaryota</taxon>
        <taxon>Fungi</taxon>
        <taxon>Dikarya</taxon>
        <taxon>Ascomycota</taxon>
        <taxon>Pezizomycotina</taxon>
        <taxon>Sordariomycetes</taxon>
        <taxon>Xylariomycetidae</taxon>
        <taxon>Amphisphaeriales</taxon>
        <taxon>Pseudomassariaceae</taxon>
        <taxon>Pseudomassariella</taxon>
    </lineage>
</organism>
<feature type="region of interest" description="Disordered" evidence="1">
    <location>
        <begin position="112"/>
        <end position="132"/>
    </location>
</feature>
<proteinExistence type="predicted"/>
<comment type="caution">
    <text evidence="2">The sequence shown here is derived from an EMBL/GenBank/DDBJ whole genome shotgun (WGS) entry which is preliminary data.</text>
</comment>
<evidence type="ECO:0000313" key="3">
    <source>
        <dbReference type="Proteomes" id="UP000193689"/>
    </source>
</evidence>
<accession>A0A1Y2D6R4</accession>
<dbReference type="InParanoid" id="A0A1Y2D6R4"/>
<reference evidence="2 3" key="1">
    <citation type="submission" date="2016-07" db="EMBL/GenBank/DDBJ databases">
        <title>Pervasive Adenine N6-methylation of Active Genes in Fungi.</title>
        <authorList>
            <consortium name="DOE Joint Genome Institute"/>
            <person name="Mondo S.J."/>
            <person name="Dannebaum R.O."/>
            <person name="Kuo R.C."/>
            <person name="Labutti K."/>
            <person name="Haridas S."/>
            <person name="Kuo A."/>
            <person name="Salamov A."/>
            <person name="Ahrendt S.R."/>
            <person name="Lipzen A."/>
            <person name="Sullivan W."/>
            <person name="Andreopoulos W.B."/>
            <person name="Clum A."/>
            <person name="Lindquist E."/>
            <person name="Daum C."/>
            <person name="Ramamoorthy G.K."/>
            <person name="Gryganskyi A."/>
            <person name="Culley D."/>
            <person name="Magnuson J.K."/>
            <person name="James T.Y."/>
            <person name="O'Malley M.A."/>
            <person name="Stajich J.E."/>
            <person name="Spatafora J.W."/>
            <person name="Visel A."/>
            <person name="Grigoriev I.V."/>
        </authorList>
    </citation>
    <scope>NUCLEOTIDE SEQUENCE [LARGE SCALE GENOMIC DNA]</scope>
    <source>
        <strain evidence="2 3">CBS 129021</strain>
    </source>
</reference>
<keyword evidence="3" id="KW-1185">Reference proteome</keyword>
<dbReference type="EMBL" id="MCFJ01000030">
    <property type="protein sequence ID" value="ORY54978.1"/>
    <property type="molecule type" value="Genomic_DNA"/>
</dbReference>
<sequence length="217" mass="24610">MCWHASCECPCHGIEANTEDAKPAFFPAVLAGTPRSPFSKEKATSPMGKYQDSPLIFSRVSWAPITSPNDTGRRRGSVFDMVQEDQQQYNLTPKKLPNVVLPPISWPLKSTDFEGASSTRRDSAFSQWSEDEEQDEMREKLRASAYLDLVVEVDEYLNPYGKRKSIMESESWPPIQSISSPLQTPRWERDISEFYKRDSLVEGASVSDYDANESGLW</sequence>